<dbReference type="Proteomes" id="UP001465668">
    <property type="component" value="Unassembled WGS sequence"/>
</dbReference>
<keyword evidence="1" id="KW-1133">Transmembrane helix</keyword>
<protein>
    <submittedName>
        <fullName evidence="2">FluG domain-containing protein</fullName>
    </submittedName>
</protein>
<name>A0ABR2X9F1_9PEZI</name>
<dbReference type="PANTHER" id="PTHR37535:SF3">
    <property type="entry name" value="FLUG DOMAIN-CONTAINING PROTEIN"/>
    <property type="match status" value="1"/>
</dbReference>
<keyword evidence="1" id="KW-0812">Transmembrane</keyword>
<dbReference type="InterPro" id="IPR021842">
    <property type="entry name" value="DUF3435"/>
</dbReference>
<evidence type="ECO:0000256" key="1">
    <source>
        <dbReference type="SAM" id="Phobius"/>
    </source>
</evidence>
<reference evidence="2 3" key="1">
    <citation type="submission" date="2024-02" db="EMBL/GenBank/DDBJ databases">
        <title>First draft genome assembly of two strains of Seiridium cardinale.</title>
        <authorList>
            <person name="Emiliani G."/>
            <person name="Scali E."/>
        </authorList>
    </citation>
    <scope>NUCLEOTIDE SEQUENCE [LARGE SCALE GENOMIC DNA]</scope>
    <source>
        <strain evidence="2 3">BM-138-000479</strain>
    </source>
</reference>
<dbReference type="PANTHER" id="PTHR37535">
    <property type="entry name" value="FLUG DOMAIN PROTEIN"/>
    <property type="match status" value="1"/>
</dbReference>
<keyword evidence="1" id="KW-0472">Membrane</keyword>
<accession>A0ABR2X9F1</accession>
<organism evidence="2 3">
    <name type="scientific">Seiridium cardinale</name>
    <dbReference type="NCBI Taxonomy" id="138064"/>
    <lineage>
        <taxon>Eukaryota</taxon>
        <taxon>Fungi</taxon>
        <taxon>Dikarya</taxon>
        <taxon>Ascomycota</taxon>
        <taxon>Pezizomycotina</taxon>
        <taxon>Sordariomycetes</taxon>
        <taxon>Xylariomycetidae</taxon>
        <taxon>Amphisphaeriales</taxon>
        <taxon>Sporocadaceae</taxon>
        <taxon>Seiridium</taxon>
    </lineage>
</organism>
<keyword evidence="3" id="KW-1185">Reference proteome</keyword>
<gene>
    <name evidence="2" type="ORF">SCAR479_12874</name>
</gene>
<dbReference type="Pfam" id="PF11917">
    <property type="entry name" value="DUF3435"/>
    <property type="match status" value="1"/>
</dbReference>
<evidence type="ECO:0000313" key="3">
    <source>
        <dbReference type="Proteomes" id="UP001465668"/>
    </source>
</evidence>
<feature type="transmembrane region" description="Helical" evidence="1">
    <location>
        <begin position="228"/>
        <end position="248"/>
    </location>
</feature>
<evidence type="ECO:0000313" key="2">
    <source>
        <dbReference type="EMBL" id="KAK9770404.1"/>
    </source>
</evidence>
<dbReference type="EMBL" id="JARVKM010000093">
    <property type="protein sequence ID" value="KAK9770404.1"/>
    <property type="molecule type" value="Genomic_DNA"/>
</dbReference>
<comment type="caution">
    <text evidence="2">The sequence shown here is derived from an EMBL/GenBank/DDBJ whole genome shotgun (WGS) entry which is preliminary data.</text>
</comment>
<sequence>MVMDFLDHICEHEKILSEGTSWEYWRQYKQLYASVTGRYMDRNDSREVLKWHNTYLVPRHDLRTPKIDGKPVLRPNDLLALLTFNIAYDTGIFPTERHRVNLTEIYLFLSYTGARLAEIVDDEKQRPKDGSCEDLWDRRTQVREGKYSGETGAALDKGSQVLEGILTQPTKSRGPPKALCYEAVTLTVIRHPETGEDVLAMTIKLIHHKGADNNPHPTIFFFAATRRLIFCPILVIISLALADVAFAARGLTSASQILQIKNEGPTACTRLRWKQEWPR</sequence>
<proteinExistence type="predicted"/>